<evidence type="ECO:0000313" key="3">
    <source>
        <dbReference type="Proteomes" id="UP000315017"/>
    </source>
</evidence>
<feature type="transmembrane region" description="Helical" evidence="1">
    <location>
        <begin position="29"/>
        <end position="47"/>
    </location>
</feature>
<dbReference type="OrthoDB" id="272682at2"/>
<dbReference type="EMBL" id="CP036274">
    <property type="protein sequence ID" value="QDU26012.1"/>
    <property type="molecule type" value="Genomic_DNA"/>
</dbReference>
<gene>
    <name evidence="2" type="ORF">ETAA8_10840</name>
</gene>
<proteinExistence type="predicted"/>
<dbReference type="RefSeq" id="WP_145085888.1">
    <property type="nucleotide sequence ID" value="NZ_CP036274.1"/>
</dbReference>
<protein>
    <recommendedName>
        <fullName evidence="4">PH domain-containing protein</fullName>
    </recommendedName>
</protein>
<keyword evidence="1" id="KW-0812">Transmembrane</keyword>
<name>A0A517Y798_9BACT</name>
<keyword evidence="1" id="KW-0472">Membrane</keyword>
<keyword evidence="3" id="KW-1185">Reference proteome</keyword>
<reference evidence="2 3" key="1">
    <citation type="submission" date="2019-02" db="EMBL/GenBank/DDBJ databases">
        <title>Deep-cultivation of Planctomycetes and their phenomic and genomic characterization uncovers novel biology.</title>
        <authorList>
            <person name="Wiegand S."/>
            <person name="Jogler M."/>
            <person name="Boedeker C."/>
            <person name="Pinto D."/>
            <person name="Vollmers J."/>
            <person name="Rivas-Marin E."/>
            <person name="Kohn T."/>
            <person name="Peeters S.H."/>
            <person name="Heuer A."/>
            <person name="Rast P."/>
            <person name="Oberbeckmann S."/>
            <person name="Bunk B."/>
            <person name="Jeske O."/>
            <person name="Meyerdierks A."/>
            <person name="Storesund J.E."/>
            <person name="Kallscheuer N."/>
            <person name="Luecker S."/>
            <person name="Lage O.M."/>
            <person name="Pohl T."/>
            <person name="Merkel B.J."/>
            <person name="Hornburger P."/>
            <person name="Mueller R.-W."/>
            <person name="Bruemmer F."/>
            <person name="Labrenz M."/>
            <person name="Spormann A.M."/>
            <person name="Op den Camp H."/>
            <person name="Overmann J."/>
            <person name="Amann R."/>
            <person name="Jetten M.S.M."/>
            <person name="Mascher T."/>
            <person name="Medema M.H."/>
            <person name="Devos D.P."/>
            <person name="Kaster A.-K."/>
            <person name="Ovreas L."/>
            <person name="Rohde M."/>
            <person name="Galperin M.Y."/>
            <person name="Jogler C."/>
        </authorList>
    </citation>
    <scope>NUCLEOTIDE SEQUENCE [LARGE SCALE GENOMIC DNA]</scope>
    <source>
        <strain evidence="2 3">ETA_A8</strain>
    </source>
</reference>
<keyword evidence="1" id="KW-1133">Transmembrane helix</keyword>
<dbReference type="Proteomes" id="UP000315017">
    <property type="component" value="Chromosome"/>
</dbReference>
<feature type="transmembrane region" description="Helical" evidence="1">
    <location>
        <begin position="53"/>
        <end position="71"/>
    </location>
</feature>
<dbReference type="AlphaFoldDB" id="A0A517Y798"/>
<evidence type="ECO:0000313" key="2">
    <source>
        <dbReference type="EMBL" id="QDU26012.1"/>
    </source>
</evidence>
<dbReference type="KEGG" id="aagg:ETAA8_10840"/>
<accession>A0A517Y798</accession>
<organism evidence="2 3">
    <name type="scientific">Anatilimnocola aggregata</name>
    <dbReference type="NCBI Taxonomy" id="2528021"/>
    <lineage>
        <taxon>Bacteria</taxon>
        <taxon>Pseudomonadati</taxon>
        <taxon>Planctomycetota</taxon>
        <taxon>Planctomycetia</taxon>
        <taxon>Pirellulales</taxon>
        <taxon>Pirellulaceae</taxon>
        <taxon>Anatilimnocola</taxon>
    </lineage>
</organism>
<evidence type="ECO:0008006" key="4">
    <source>
        <dbReference type="Google" id="ProtNLM"/>
    </source>
</evidence>
<sequence>MREHSISLHIRVAPEEVTVWHLPLRDRGLGAWVAMLIPLLAGLAVAWRFDQWWAGVIVGLIGYAAIWRNWLPVQISLGATGIKERCLGFERRIGWTAIRSYEVRRHGLLLLPDDRLTRVAPLRGLYLHWGTQKDEVLAVVEYYLQAWAGSAPPSTHVMKRLVTK</sequence>
<evidence type="ECO:0000256" key="1">
    <source>
        <dbReference type="SAM" id="Phobius"/>
    </source>
</evidence>